<name>A0ACB7J338_PLECO</name>
<proteinExistence type="predicted"/>
<sequence>MLRLLPPGILAFLCTFIELTNAQSQPIVVCALGQCLQGYSNITIGATISSSETTLQLLPGQYTSTTNPQLLHDVLTSRTSSLSLSPGFGNTTNINLPLDLALDPGIAVFPQPLYAGQSAFAPLPTSPNSSLSTPLSTTQSIALSSNTWIALDNRVVLWDSVPDMRELPFGNTSSLSLVAIQSSSCSPACSSTGGVCSSSGTCACLPGFTGSSCETCASGHFGATCQSCEAGCTACDEGIAASGRCLDSPVKNDPATCNCLNGVCGANGECACNAGFVKVDNGTACAKCDNGFFQTSTGDCKLCQLGCDRCADGTGVCLTCKSGFTQDANDRTKCTPVPTSTSSGTICPQGSFANGAICSPCSPSCQSCTGGTSNDCTVCAPNTFAFNGGCVRASSDGVCEGSTRIADNNKRSCDACPAKCSACRIPDFDQASIASKLQCTVCIPGSFLSNGQCVDACPAGTVVSSQDNFTCTPCDSSCTSCAGNPKFCLACANNQLATSDGKCVQSCPSNTFSSSPSTSCTPCHPDCASCSGGAFNQCTTCPPERPVLANGRCLTTCAKSQFLDSTSSTCQPCDSTCSSCSGTGPSSCLACSDNTQVLRAGRCVAANCSGSSTVLPGLGVCLSELVSVPQPSGTGTAPPLPTITGLNTPTVVTNSGKRALEWWQILLMALGCAFIFIVIVWLFRRRARKARAKRTAAFAFAQGGVPPSTGTSWWWRLKRVIVWGRSASPSTTGRNVLVRDSPHPATTPLGGRGGGGGWKWRLVRWGEKLFGHRKSQRVFYDTQSQPQRTYKISEPFGMTRDAESMRLQRLRAAEEARRGVEDYDMLLGQYDYPRPGDEAAPATKRGDTGKWNRSRDSLMSAPSIYSQMTGMPRKGPDPRIPVKN</sequence>
<dbReference type="EMBL" id="WQMT02000004">
    <property type="protein sequence ID" value="KAG9224341.1"/>
    <property type="molecule type" value="Genomic_DNA"/>
</dbReference>
<evidence type="ECO:0000313" key="2">
    <source>
        <dbReference type="Proteomes" id="UP000824881"/>
    </source>
</evidence>
<comment type="caution">
    <text evidence="1">The sequence shown here is derived from an EMBL/GenBank/DDBJ whole genome shotgun (WGS) entry which is preliminary data.</text>
</comment>
<gene>
    <name evidence="1" type="ORF">CCMSSC00406_0004840</name>
</gene>
<evidence type="ECO:0000313" key="1">
    <source>
        <dbReference type="EMBL" id="KAG9224341.1"/>
    </source>
</evidence>
<keyword evidence="2" id="KW-1185">Reference proteome</keyword>
<reference evidence="1 2" key="1">
    <citation type="journal article" date="2021" name="Appl. Environ. Microbiol.">
        <title>Genetic linkage and physical mapping for an oyster mushroom Pleurotus cornucopiae and QTL analysis for the trait cap color.</title>
        <authorList>
            <person name="Zhang Y."/>
            <person name="Gao W."/>
            <person name="Sonnenberg A."/>
            <person name="Chen Q."/>
            <person name="Zhang J."/>
            <person name="Huang C."/>
        </authorList>
    </citation>
    <scope>NUCLEOTIDE SEQUENCE [LARGE SCALE GENOMIC DNA]</scope>
    <source>
        <strain evidence="1">CCMSSC00406</strain>
    </source>
</reference>
<organism evidence="1 2">
    <name type="scientific">Pleurotus cornucopiae</name>
    <name type="common">Cornucopia mushroom</name>
    <dbReference type="NCBI Taxonomy" id="5321"/>
    <lineage>
        <taxon>Eukaryota</taxon>
        <taxon>Fungi</taxon>
        <taxon>Dikarya</taxon>
        <taxon>Basidiomycota</taxon>
        <taxon>Agaricomycotina</taxon>
        <taxon>Agaricomycetes</taxon>
        <taxon>Agaricomycetidae</taxon>
        <taxon>Agaricales</taxon>
        <taxon>Pleurotineae</taxon>
        <taxon>Pleurotaceae</taxon>
        <taxon>Pleurotus</taxon>
    </lineage>
</organism>
<dbReference type="Proteomes" id="UP000824881">
    <property type="component" value="Unassembled WGS sequence"/>
</dbReference>
<accession>A0ACB7J338</accession>
<protein>
    <submittedName>
        <fullName evidence="1">Uncharacterized protein</fullName>
    </submittedName>
</protein>